<dbReference type="Pfam" id="PF11756">
    <property type="entry name" value="YgbA_NO"/>
    <property type="match status" value="1"/>
</dbReference>
<name>A0A081NDD1_9GAMM</name>
<dbReference type="eggNOG" id="ENOG5032ZJK">
    <property type="taxonomic scope" value="Bacteria"/>
</dbReference>
<organism evidence="1 2">
    <name type="scientific">Endozoicomonas numazuensis</name>
    <dbReference type="NCBI Taxonomy" id="1137799"/>
    <lineage>
        <taxon>Bacteria</taxon>
        <taxon>Pseudomonadati</taxon>
        <taxon>Pseudomonadota</taxon>
        <taxon>Gammaproteobacteria</taxon>
        <taxon>Oceanospirillales</taxon>
        <taxon>Endozoicomonadaceae</taxon>
        <taxon>Endozoicomonas</taxon>
    </lineage>
</organism>
<dbReference type="RefSeq" id="WP_034840495.1">
    <property type="nucleotide sequence ID" value="NZ_JOKH01000005.1"/>
</dbReference>
<keyword evidence="2" id="KW-1185">Reference proteome</keyword>
<evidence type="ECO:0000313" key="2">
    <source>
        <dbReference type="Proteomes" id="UP000028073"/>
    </source>
</evidence>
<dbReference type="OrthoDB" id="5344095at2"/>
<protein>
    <submittedName>
        <fullName evidence="1">Nitrous oxide-stimulated promoter</fullName>
    </submittedName>
</protein>
<dbReference type="InterPro" id="IPR020483">
    <property type="entry name" value="Uncharacterised_YgbA"/>
</dbReference>
<sequence>MRKLTEPLTGVLLYEHKTIIAMTRIYCRDHHSSREREQALCQECREFVEFAGLRLSKCPYGQVKPACQNCPIHCYKKDMKEKARIIMRYGGPRMLLRHPVMAIRHLLHARRANPELPKKKRIRGEKQ</sequence>
<gene>
    <name evidence="1" type="ORF">GZ78_21580</name>
</gene>
<accession>A0A081NDD1</accession>
<reference evidence="1 2" key="1">
    <citation type="submission" date="2014-06" db="EMBL/GenBank/DDBJ databases">
        <title>Whole Genome Sequences of Three Symbiotic Endozoicomonas Bacteria.</title>
        <authorList>
            <person name="Neave M.J."/>
            <person name="Apprill A."/>
            <person name="Voolstra C.R."/>
        </authorList>
    </citation>
    <scope>NUCLEOTIDE SEQUENCE [LARGE SCALE GENOMIC DNA]</scope>
    <source>
        <strain evidence="1 2">DSM 25634</strain>
    </source>
</reference>
<evidence type="ECO:0000313" key="1">
    <source>
        <dbReference type="EMBL" id="KEQ16454.1"/>
    </source>
</evidence>
<dbReference type="Proteomes" id="UP000028073">
    <property type="component" value="Unassembled WGS sequence"/>
</dbReference>
<dbReference type="EMBL" id="JOKH01000005">
    <property type="protein sequence ID" value="KEQ16454.1"/>
    <property type="molecule type" value="Genomic_DNA"/>
</dbReference>
<proteinExistence type="predicted"/>
<dbReference type="NCBIfam" id="NF007714">
    <property type="entry name" value="PRK10410.1-2"/>
    <property type="match status" value="1"/>
</dbReference>
<comment type="caution">
    <text evidence="1">The sequence shown here is derived from an EMBL/GenBank/DDBJ whole genome shotgun (WGS) entry which is preliminary data.</text>
</comment>
<dbReference type="STRING" id="1137799.GZ78_21580"/>
<dbReference type="AlphaFoldDB" id="A0A081NDD1"/>